<dbReference type="Gene3D" id="3.40.50.1220">
    <property type="entry name" value="TPP-binding domain"/>
    <property type="match status" value="1"/>
</dbReference>
<dbReference type="PANTHER" id="PTHR43153:SF1">
    <property type="entry name" value="ELECTRON TRANSFER FLAVOPROTEIN SUBUNIT ALPHA, MITOCHONDRIAL"/>
    <property type="match status" value="1"/>
</dbReference>
<dbReference type="SUPFAM" id="SSF52402">
    <property type="entry name" value="Adenine nucleotide alpha hydrolases-like"/>
    <property type="match status" value="1"/>
</dbReference>
<accession>A0A069PRG9</accession>
<keyword evidence="2" id="KW-0249">Electron transport</keyword>
<dbReference type="STRING" id="60547.GCA_000751215_05460"/>
<dbReference type="GO" id="GO:0050660">
    <property type="term" value="F:flavin adenine dinucleotide binding"/>
    <property type="evidence" value="ECO:0007669"/>
    <property type="project" value="InterPro"/>
</dbReference>
<feature type="binding site" evidence="3">
    <location>
        <begin position="236"/>
        <end position="237"/>
    </location>
    <ligand>
        <name>FAD</name>
        <dbReference type="ChEBI" id="CHEBI:57692"/>
    </ligand>
</feature>
<comment type="caution">
    <text evidence="5">The sequence shown here is derived from an EMBL/GenBank/DDBJ whole genome shotgun (WGS) entry which is preliminary data.</text>
</comment>
<evidence type="ECO:0000256" key="3">
    <source>
        <dbReference type="PIRSR" id="PIRSR000089-1"/>
    </source>
</evidence>
<dbReference type="InterPro" id="IPR001308">
    <property type="entry name" value="ETF_a/FixB"/>
</dbReference>
<organism evidence="5 6">
    <name type="scientific">Caballeronia glathei</name>
    <dbReference type="NCBI Taxonomy" id="60547"/>
    <lineage>
        <taxon>Bacteria</taxon>
        <taxon>Pseudomonadati</taxon>
        <taxon>Pseudomonadota</taxon>
        <taxon>Betaproteobacteria</taxon>
        <taxon>Burkholderiales</taxon>
        <taxon>Burkholderiaceae</taxon>
        <taxon>Caballeronia</taxon>
    </lineage>
</organism>
<evidence type="ECO:0000313" key="6">
    <source>
        <dbReference type="Proteomes" id="UP000027466"/>
    </source>
</evidence>
<keyword evidence="3" id="KW-0285">Flavoprotein</keyword>
<sequence length="319" mass="33411">MSGILVLVEHRHGQVRPVSLEVLGAAVQAKEASGERLTVAVLGARPDAFTEALKLAGVDEILTVQTASDAFDPDTYEAVSRALIQDRSPSLVLLPHTIDTLGYAAPLAAKGNYGFTTDAFGLSRDGDAWLATRSGYGQKVNMEIEFPGRATVVVTLRPGSFKAPDAGGAAVLGSFAAPPVAERSTHTEFEEPAAGGDVDIAGADFILSVGRGIGEETHVEQFKELADAVGATLGCSRPIADSGWLPKAHQVGQSGKTAANCKVYIAMGISGSVQHMAGMKHVENIIAVNTDPEASIFTIAKYGIVGDIFEIGEELRNHF</sequence>
<feature type="binding site" evidence="3">
    <location>
        <begin position="307"/>
        <end position="308"/>
    </location>
    <ligand>
        <name>FAD</name>
        <dbReference type="ChEBI" id="CHEBI:57692"/>
    </ligand>
</feature>
<feature type="binding site" evidence="3">
    <location>
        <position position="211"/>
    </location>
    <ligand>
        <name>FAD</name>
        <dbReference type="ChEBI" id="CHEBI:57692"/>
    </ligand>
</feature>
<evidence type="ECO:0000256" key="2">
    <source>
        <dbReference type="ARBA" id="ARBA00022982"/>
    </source>
</evidence>
<evidence type="ECO:0000256" key="1">
    <source>
        <dbReference type="ARBA" id="ARBA00005817"/>
    </source>
</evidence>
<dbReference type="SMART" id="SM00893">
    <property type="entry name" value="ETF"/>
    <property type="match status" value="1"/>
</dbReference>
<dbReference type="InterPro" id="IPR014730">
    <property type="entry name" value="ETF_a/b_N"/>
</dbReference>
<dbReference type="EMBL" id="JFHC01000016">
    <property type="protein sequence ID" value="KDR42469.1"/>
    <property type="molecule type" value="Genomic_DNA"/>
</dbReference>
<keyword evidence="6" id="KW-1185">Reference proteome</keyword>
<dbReference type="AlphaFoldDB" id="A0A069PRG9"/>
<dbReference type="GO" id="GO:0033539">
    <property type="term" value="P:fatty acid beta-oxidation using acyl-CoA dehydrogenase"/>
    <property type="evidence" value="ECO:0007669"/>
    <property type="project" value="TreeGrafter"/>
</dbReference>
<evidence type="ECO:0000259" key="4">
    <source>
        <dbReference type="SMART" id="SM00893"/>
    </source>
</evidence>
<dbReference type="PANTHER" id="PTHR43153">
    <property type="entry name" value="ELECTRON TRANSFER FLAVOPROTEIN ALPHA"/>
    <property type="match status" value="1"/>
</dbReference>
<dbReference type="InterPro" id="IPR014729">
    <property type="entry name" value="Rossmann-like_a/b/a_fold"/>
</dbReference>
<reference evidence="5 6" key="1">
    <citation type="submission" date="2014-03" db="EMBL/GenBank/DDBJ databases">
        <title>Draft Genome Sequences of Four Burkholderia Strains.</title>
        <authorList>
            <person name="Liu X.Y."/>
            <person name="Li C.X."/>
            <person name="Xu J.H."/>
        </authorList>
    </citation>
    <scope>NUCLEOTIDE SEQUENCE [LARGE SCALE GENOMIC DNA]</scope>
    <source>
        <strain evidence="5 6">DSM 50014</strain>
    </source>
</reference>
<feature type="domain" description="Electron transfer flavoprotein alpha/beta-subunit N-terminal" evidence="4">
    <location>
        <begin position="4"/>
        <end position="192"/>
    </location>
</feature>
<dbReference type="InterPro" id="IPR029035">
    <property type="entry name" value="DHS-like_NAD/FAD-binding_dom"/>
</dbReference>
<proteinExistence type="inferred from homology"/>
<dbReference type="Gene3D" id="3.40.50.620">
    <property type="entry name" value="HUPs"/>
    <property type="match status" value="1"/>
</dbReference>
<feature type="binding site" evidence="3">
    <location>
        <begin position="250"/>
        <end position="254"/>
    </location>
    <ligand>
        <name>FAD</name>
        <dbReference type="ChEBI" id="CHEBI:57692"/>
    </ligand>
</feature>
<feature type="binding site" evidence="3">
    <location>
        <begin position="268"/>
        <end position="275"/>
    </location>
    <ligand>
        <name>FAD</name>
        <dbReference type="ChEBI" id="CHEBI:57692"/>
    </ligand>
</feature>
<keyword evidence="3" id="KW-0274">FAD</keyword>
<name>A0A069PRG9_9BURK</name>
<dbReference type="Pfam" id="PF01012">
    <property type="entry name" value="ETF"/>
    <property type="match status" value="1"/>
</dbReference>
<dbReference type="SUPFAM" id="SSF52467">
    <property type="entry name" value="DHS-like NAD/FAD-binding domain"/>
    <property type="match status" value="1"/>
</dbReference>
<evidence type="ECO:0000313" key="5">
    <source>
        <dbReference type="EMBL" id="KDR42469.1"/>
    </source>
</evidence>
<dbReference type="Proteomes" id="UP000027466">
    <property type="component" value="Unassembled WGS sequence"/>
</dbReference>
<dbReference type="GO" id="GO:0009055">
    <property type="term" value="F:electron transfer activity"/>
    <property type="evidence" value="ECO:0007669"/>
    <property type="project" value="InterPro"/>
</dbReference>
<comment type="cofactor">
    <cofactor evidence="3">
        <name>FAD</name>
        <dbReference type="ChEBI" id="CHEBI:57692"/>
    </cofactor>
    <text evidence="3">Binds 1 FAD per dimer.</text>
</comment>
<gene>
    <name evidence="5" type="ORF">BG61_09005</name>
</gene>
<feature type="binding site" evidence="3">
    <location>
        <position position="289"/>
    </location>
    <ligand>
        <name>FAD</name>
        <dbReference type="ChEBI" id="CHEBI:57692"/>
    </ligand>
</feature>
<dbReference type="RefSeq" id="WP_035937780.1">
    <property type="nucleotide sequence ID" value="NZ_CADFFX010000022.1"/>
</dbReference>
<dbReference type="PIRSF" id="PIRSF000089">
    <property type="entry name" value="Electra_flavoP_a"/>
    <property type="match status" value="1"/>
</dbReference>
<comment type="similarity">
    <text evidence="1">Belongs to the ETF alpha-subunit/FixB family.</text>
</comment>
<protein>
    <submittedName>
        <fullName evidence="5">Electron transfer flavoprotein subunit alpha</fullName>
    </submittedName>
</protein>
<keyword evidence="2" id="KW-0813">Transport</keyword>
<dbReference type="InterPro" id="IPR014731">
    <property type="entry name" value="ETF_asu_C"/>
</dbReference>
<dbReference type="Pfam" id="PF00766">
    <property type="entry name" value="ETF_alpha"/>
    <property type="match status" value="1"/>
</dbReference>